<comment type="similarity">
    <text evidence="1">Belongs to the aldehyde dehydrogenase family.</text>
</comment>
<name>A0A3P1TF11_9ACTN</name>
<dbReference type="OrthoDB" id="6882680at2"/>
<dbReference type="SUPFAM" id="SSF53720">
    <property type="entry name" value="ALDH-like"/>
    <property type="match status" value="1"/>
</dbReference>
<protein>
    <submittedName>
        <fullName evidence="4">NAD-dependent succinate-semialdehyde dehydrogenase</fullName>
    </submittedName>
</protein>
<dbReference type="Gene3D" id="3.40.605.10">
    <property type="entry name" value="Aldehyde Dehydrogenase, Chain A, domain 1"/>
    <property type="match status" value="1"/>
</dbReference>
<evidence type="ECO:0000313" key="5">
    <source>
        <dbReference type="Proteomes" id="UP000280819"/>
    </source>
</evidence>
<dbReference type="InterPro" id="IPR050740">
    <property type="entry name" value="Aldehyde_DH_Superfamily"/>
</dbReference>
<dbReference type="InterPro" id="IPR016163">
    <property type="entry name" value="Ald_DH_C"/>
</dbReference>
<accession>A0A3P1TF11</accession>
<dbReference type="FunFam" id="3.40.309.10:FF:000004">
    <property type="entry name" value="Succinate-semialdehyde dehydrogenase I"/>
    <property type="match status" value="1"/>
</dbReference>
<dbReference type="GO" id="GO:0009450">
    <property type="term" value="P:gamma-aminobutyric acid catabolic process"/>
    <property type="evidence" value="ECO:0007669"/>
    <property type="project" value="TreeGrafter"/>
</dbReference>
<evidence type="ECO:0000259" key="3">
    <source>
        <dbReference type="Pfam" id="PF00171"/>
    </source>
</evidence>
<evidence type="ECO:0000256" key="2">
    <source>
        <dbReference type="ARBA" id="ARBA00023002"/>
    </source>
</evidence>
<dbReference type="FunFam" id="3.40.605.10:FF:000007">
    <property type="entry name" value="NAD/NADP-dependent betaine aldehyde dehydrogenase"/>
    <property type="match status" value="1"/>
</dbReference>
<proteinExistence type="inferred from homology"/>
<evidence type="ECO:0000313" key="4">
    <source>
        <dbReference type="EMBL" id="RRD07123.1"/>
    </source>
</evidence>
<dbReference type="EMBL" id="RQZG01000001">
    <property type="protein sequence ID" value="RRD07123.1"/>
    <property type="molecule type" value="Genomic_DNA"/>
</dbReference>
<reference evidence="4 5" key="1">
    <citation type="submission" date="2018-11" db="EMBL/GenBank/DDBJ databases">
        <title>Genomes From Bacteria Associated with the Canine Oral Cavity: a Test Case for Automated Genome-Based Taxonomic Assignment.</title>
        <authorList>
            <person name="Coil D.A."/>
            <person name="Jospin G."/>
            <person name="Darling A.E."/>
            <person name="Wallis C."/>
            <person name="Davis I.J."/>
            <person name="Harris S."/>
            <person name="Eisen J.A."/>
            <person name="Holcombe L.J."/>
            <person name="O'Flynn C."/>
        </authorList>
    </citation>
    <scope>NUCLEOTIDE SEQUENCE [LARGE SCALE GENOMIC DNA]</scope>
    <source>
        <strain evidence="4 5">OH887_COT-365</strain>
    </source>
</reference>
<dbReference type="CDD" id="cd07103">
    <property type="entry name" value="ALDH_F5_SSADH_GabD"/>
    <property type="match status" value="1"/>
</dbReference>
<sequence>MDDHEQLRERALRALAAAPTGCLVGADFGAASSGRTFGVENPATGGELVQVADCGREDGERALSVAWEAQRRWAATAPRERAELLLALHGRILERRDEFAALMTLEMGKPLAEAHTEVTYGAEFLRWFSEEAVRINGRTTVTPEGNLRVWTMRRPVGPVLAITPWNFPLAMATRKLGPALAAGCVGILKPSVLTPLTALAFGQACREVGIPEGVVQVLPTSDAPAVTGPMIQDQRLRKLSFTGSTSVGRKLLREAADNVLRTSMELGGCAPFIVFEDADLQRAVEAARITKLRNVGEACNAANTFYVHHGLAEEFAARLAAEFDSLVIGDGLRPEVQVGPLISAQQRERIRDLVDDATTRGARVLTRGEVPGGGHFLRPTVLAGVPHDAAIAVNEIFGPVAPVVAFEDESEVLGWANASAFGLAGYVHTTSIERALRMAEGLEVGMIGINSATISNVAAPFGGIKHSGLGREGGSEGIEEYLETVYAGLPT</sequence>
<dbReference type="GO" id="GO:0004777">
    <property type="term" value="F:succinate-semialdehyde dehydrogenase (NAD+) activity"/>
    <property type="evidence" value="ECO:0007669"/>
    <property type="project" value="TreeGrafter"/>
</dbReference>
<dbReference type="PANTHER" id="PTHR43353">
    <property type="entry name" value="SUCCINATE-SEMIALDEHYDE DEHYDROGENASE, MITOCHONDRIAL"/>
    <property type="match status" value="1"/>
</dbReference>
<dbReference type="InterPro" id="IPR015590">
    <property type="entry name" value="Aldehyde_DH_dom"/>
</dbReference>
<dbReference type="AlphaFoldDB" id="A0A3P1TF11"/>
<comment type="caution">
    <text evidence="4">The sequence shown here is derived from an EMBL/GenBank/DDBJ whole genome shotgun (WGS) entry which is preliminary data.</text>
</comment>
<keyword evidence="2" id="KW-0560">Oxidoreductase</keyword>
<dbReference type="Pfam" id="PF00171">
    <property type="entry name" value="Aldedh"/>
    <property type="match status" value="1"/>
</dbReference>
<gene>
    <name evidence="4" type="ORF">EII34_01145</name>
</gene>
<evidence type="ECO:0000256" key="1">
    <source>
        <dbReference type="ARBA" id="ARBA00009986"/>
    </source>
</evidence>
<dbReference type="InterPro" id="IPR016161">
    <property type="entry name" value="Ald_DH/histidinol_DH"/>
</dbReference>
<organism evidence="4 5">
    <name type="scientific">Arachnia propionica</name>
    <dbReference type="NCBI Taxonomy" id="1750"/>
    <lineage>
        <taxon>Bacteria</taxon>
        <taxon>Bacillati</taxon>
        <taxon>Actinomycetota</taxon>
        <taxon>Actinomycetes</taxon>
        <taxon>Propionibacteriales</taxon>
        <taxon>Propionibacteriaceae</taxon>
        <taxon>Arachnia</taxon>
    </lineage>
</organism>
<dbReference type="Proteomes" id="UP000280819">
    <property type="component" value="Unassembled WGS sequence"/>
</dbReference>
<dbReference type="Gene3D" id="3.40.309.10">
    <property type="entry name" value="Aldehyde Dehydrogenase, Chain A, domain 2"/>
    <property type="match status" value="1"/>
</dbReference>
<dbReference type="InterPro" id="IPR016162">
    <property type="entry name" value="Ald_DH_N"/>
</dbReference>
<feature type="domain" description="Aldehyde dehydrogenase" evidence="3">
    <location>
        <begin position="32"/>
        <end position="484"/>
    </location>
</feature>
<dbReference type="PANTHER" id="PTHR43353:SF5">
    <property type="entry name" value="SUCCINATE-SEMIALDEHYDE DEHYDROGENASE, MITOCHONDRIAL"/>
    <property type="match status" value="1"/>
</dbReference>
<dbReference type="RefSeq" id="WP_124841909.1">
    <property type="nucleotide sequence ID" value="NZ_JAUNKP010000021.1"/>
</dbReference>